<dbReference type="Gene3D" id="3.40.50.300">
    <property type="entry name" value="P-loop containing nucleotide triphosphate hydrolases"/>
    <property type="match status" value="1"/>
</dbReference>
<sequence length="84" mass="9422">MKIKFVEISNFRRLKSTHLDFDKETTIFVGANNSGKTSAMVALRYFLVSPNRLALRDITIANWPKIDAIGDAWENGAAGEVNHQ</sequence>
<reference evidence="2" key="1">
    <citation type="journal article" date="2019" name="Genes (Basel)">
        <title>Biphenyl/PCB Degrading bph Genes of Ten Bacterial Strains Isolated from Biphenyl-Contaminated Soil in Kitakyushu, Japan: Comparative and Dynamic Features as Integrative Conjugative Elements (ICEs).</title>
        <authorList>
            <person name="Hirose J."/>
            <person name="Fujihara H."/>
            <person name="Watanabe T."/>
            <person name="Kimura N."/>
            <person name="Suenaga H."/>
            <person name="Futagami T."/>
            <person name="Goto M."/>
            <person name="Suyama A."/>
            <person name="Furukawa K."/>
        </authorList>
    </citation>
    <scope>NUCLEOTIDE SEQUENCE</scope>
    <source>
        <strain evidence="2">KF703</strain>
    </source>
</reference>
<feature type="domain" description="Endonuclease GajA/Old nuclease/RecF-like AAA" evidence="1">
    <location>
        <begin position="1"/>
        <end position="48"/>
    </location>
</feature>
<dbReference type="Pfam" id="PF13175">
    <property type="entry name" value="AAA_15"/>
    <property type="match status" value="1"/>
</dbReference>
<dbReference type="InterPro" id="IPR027417">
    <property type="entry name" value="P-loop_NTPase"/>
</dbReference>
<name>A0A6F8PBL7_PSEPU</name>
<accession>A0A6F8PBL7</accession>
<dbReference type="InterPro" id="IPR041685">
    <property type="entry name" value="AAA_GajA/Old/RecF-like"/>
</dbReference>
<dbReference type="EMBL" id="LC469609">
    <property type="protein sequence ID" value="BBJ01637.1"/>
    <property type="molecule type" value="Genomic_DNA"/>
</dbReference>
<dbReference type="SUPFAM" id="SSF52540">
    <property type="entry name" value="P-loop containing nucleoside triphosphate hydrolases"/>
    <property type="match status" value="1"/>
</dbReference>
<evidence type="ECO:0000313" key="2">
    <source>
        <dbReference type="EMBL" id="BBJ01637.1"/>
    </source>
</evidence>
<organism evidence="2">
    <name type="scientific">Pseudomonas putida</name>
    <name type="common">Arthrobacter siderocapsulatus</name>
    <dbReference type="NCBI Taxonomy" id="303"/>
    <lineage>
        <taxon>Bacteria</taxon>
        <taxon>Pseudomonadati</taxon>
        <taxon>Pseudomonadota</taxon>
        <taxon>Gammaproteobacteria</taxon>
        <taxon>Pseudomonadales</taxon>
        <taxon>Pseudomonadaceae</taxon>
        <taxon>Pseudomonas</taxon>
    </lineage>
</organism>
<dbReference type="AlphaFoldDB" id="A0A6F8PBL7"/>
<proteinExistence type="predicted"/>
<evidence type="ECO:0000259" key="1">
    <source>
        <dbReference type="Pfam" id="PF13175"/>
    </source>
</evidence>
<protein>
    <submittedName>
        <fullName evidence="2">Pathogenesis related protein</fullName>
    </submittedName>
</protein>